<evidence type="ECO:0008006" key="5">
    <source>
        <dbReference type="Google" id="ProtNLM"/>
    </source>
</evidence>
<dbReference type="SUPFAM" id="SSF48452">
    <property type="entry name" value="TPR-like"/>
    <property type="match status" value="1"/>
</dbReference>
<dbReference type="SUPFAM" id="SSF52540">
    <property type="entry name" value="P-loop containing nucleoside triphosphate hydrolases"/>
    <property type="match status" value="1"/>
</dbReference>
<dbReference type="InterPro" id="IPR056681">
    <property type="entry name" value="DUF7779"/>
</dbReference>
<dbReference type="PANTHER" id="PTHR35205:SF1">
    <property type="entry name" value="ZU5 DOMAIN-CONTAINING PROTEIN"/>
    <property type="match status" value="1"/>
</dbReference>
<accession>A0ABR4C682</accession>
<dbReference type="Pfam" id="PF25000">
    <property type="entry name" value="DUF7779"/>
    <property type="match status" value="1"/>
</dbReference>
<keyword evidence="4" id="KW-1185">Reference proteome</keyword>
<name>A0ABR4C682_9HELO</name>
<comment type="caution">
    <text evidence="3">The sequence shown here is derived from an EMBL/GenBank/DDBJ whole genome shotgun (WGS) entry which is preliminary data.</text>
</comment>
<proteinExistence type="predicted"/>
<evidence type="ECO:0000313" key="3">
    <source>
        <dbReference type="EMBL" id="KAL2064598.1"/>
    </source>
</evidence>
<sequence length="1021" mass="114813">MATRTMNDHFSIDQFLSMDGLEAGNRKNKDLLNNGELVVKRWSDALEAIKTSLSAADCDKISAGRDWRKIQMELSDMAADPDSISSHARKKSLNQIMLFPRTLAALTKAFSLAVSPYPVQFDELWGLFGLNLQLSSKSAAKLGRMAGWVKKSRNTLDLLTRCLKSCEEETAEGQVALVDVLEPFLQILSESLRYLRQSPSESDATKAWKALEGRINEYLSEMEVSTTHLFNMMTISKPMVEARAKSTPIPHGPILLPREFCAFPVNTILRDRDGDFFGRNAELEKINSYLDPRNNTALRTYTIFGRRGVGKTAIALEYAHLNLGKFDAIFWVNCETLGALRSSFAAIATALNLPNADRAGCHEENQLAVHNWLKVTTQHWLLIFDNAESSDILKGFWPSGANGAILITSRQYYNFANDAQRHGETVKPFNDKQSWELFMRFLGPSWQEKDKNGHMKGTEEKAARAMLKKFGGLALAIQQAAQLVTHEVIGGATISSTLELLKESERSLPLRPSKPRSDIEHALDSLWDMSFSHLSRNARSLLSVLSLLSPDGVALDLFLPTNQKALDGKLHFCKQSRNSATNNSDAALSSVISEPLLLRDAIEELQNMKLIKYERRILRVHRVVQDAMNYYSSQEMQAYFDSAACVVLEAFPKQLNRDIMSKQWITCESYIAHGISLSSQFDSHHHLDNNLALKGTSVFVELMINCAEYLCEICDYQTCLKTVKIGRKSCEDTESLQYAALCNIAGRASYELNNLEECRINFETFLRVQEKLLPEEHLERSSSLHQMGVLESASEDFDKALGYFARAAAIRIKTGDKASNLLASTYLRMSRVYYNQKDYKTALSILEKSEVLYLRVADAEAPFLAHIHYAYGNIHYAEKDWSLARKSYNKCLGISNAKTSVHPITIAGYYRLACVEFEQGHEIQALEYLRKALSIARLRSPGRDDGTIARILWRIALVLKAAQGDFEEEDADSMRRAAEKALKDPKNHGQGGLVLALNDIGELDDIEWEGHYDALVPEVFR</sequence>
<dbReference type="InterPro" id="IPR002182">
    <property type="entry name" value="NB-ARC"/>
</dbReference>
<evidence type="ECO:0000313" key="4">
    <source>
        <dbReference type="Proteomes" id="UP001595075"/>
    </source>
</evidence>
<dbReference type="InterPro" id="IPR027417">
    <property type="entry name" value="P-loop_NTPase"/>
</dbReference>
<dbReference type="PANTHER" id="PTHR35205">
    <property type="entry name" value="NB-ARC AND TPR DOMAIN PROTEIN"/>
    <property type="match status" value="1"/>
</dbReference>
<feature type="domain" description="NB-ARC" evidence="1">
    <location>
        <begin position="281"/>
        <end position="441"/>
    </location>
</feature>
<dbReference type="Pfam" id="PF13424">
    <property type="entry name" value="TPR_12"/>
    <property type="match status" value="1"/>
</dbReference>
<dbReference type="SMART" id="SM00028">
    <property type="entry name" value="TPR"/>
    <property type="match status" value="5"/>
</dbReference>
<dbReference type="Proteomes" id="UP001595075">
    <property type="component" value="Unassembled WGS sequence"/>
</dbReference>
<reference evidence="3 4" key="1">
    <citation type="journal article" date="2024" name="Commun. Biol.">
        <title>Comparative genomic analysis of thermophilic fungi reveals convergent evolutionary adaptations and gene losses.</title>
        <authorList>
            <person name="Steindorff A.S."/>
            <person name="Aguilar-Pontes M.V."/>
            <person name="Robinson A.J."/>
            <person name="Andreopoulos B."/>
            <person name="LaButti K."/>
            <person name="Kuo A."/>
            <person name="Mondo S."/>
            <person name="Riley R."/>
            <person name="Otillar R."/>
            <person name="Haridas S."/>
            <person name="Lipzen A."/>
            <person name="Grimwood J."/>
            <person name="Schmutz J."/>
            <person name="Clum A."/>
            <person name="Reid I.D."/>
            <person name="Moisan M.C."/>
            <person name="Butler G."/>
            <person name="Nguyen T.T.M."/>
            <person name="Dewar K."/>
            <person name="Conant G."/>
            <person name="Drula E."/>
            <person name="Henrissat B."/>
            <person name="Hansel C."/>
            <person name="Singer S."/>
            <person name="Hutchinson M.I."/>
            <person name="de Vries R.P."/>
            <person name="Natvig D.O."/>
            <person name="Powell A.J."/>
            <person name="Tsang A."/>
            <person name="Grigoriev I.V."/>
        </authorList>
    </citation>
    <scope>NUCLEOTIDE SEQUENCE [LARGE SCALE GENOMIC DNA]</scope>
    <source>
        <strain evidence="3 4">CBS 494.80</strain>
    </source>
</reference>
<dbReference type="Pfam" id="PF13181">
    <property type="entry name" value="TPR_8"/>
    <property type="match status" value="1"/>
</dbReference>
<dbReference type="Gene3D" id="1.25.40.10">
    <property type="entry name" value="Tetratricopeptide repeat domain"/>
    <property type="match status" value="2"/>
</dbReference>
<dbReference type="InterPro" id="IPR011990">
    <property type="entry name" value="TPR-like_helical_dom_sf"/>
</dbReference>
<dbReference type="Gene3D" id="3.40.50.300">
    <property type="entry name" value="P-loop containing nucleotide triphosphate hydrolases"/>
    <property type="match status" value="1"/>
</dbReference>
<evidence type="ECO:0000259" key="2">
    <source>
        <dbReference type="Pfam" id="PF25000"/>
    </source>
</evidence>
<feature type="domain" description="DUF7779" evidence="2">
    <location>
        <begin position="530"/>
        <end position="629"/>
    </location>
</feature>
<dbReference type="EMBL" id="JAZHXI010000013">
    <property type="protein sequence ID" value="KAL2064598.1"/>
    <property type="molecule type" value="Genomic_DNA"/>
</dbReference>
<dbReference type="Pfam" id="PF00931">
    <property type="entry name" value="NB-ARC"/>
    <property type="match status" value="1"/>
</dbReference>
<organism evidence="3 4">
    <name type="scientific">Oculimacula yallundae</name>
    <dbReference type="NCBI Taxonomy" id="86028"/>
    <lineage>
        <taxon>Eukaryota</taxon>
        <taxon>Fungi</taxon>
        <taxon>Dikarya</taxon>
        <taxon>Ascomycota</taxon>
        <taxon>Pezizomycotina</taxon>
        <taxon>Leotiomycetes</taxon>
        <taxon>Helotiales</taxon>
        <taxon>Ploettnerulaceae</taxon>
        <taxon>Oculimacula</taxon>
    </lineage>
</organism>
<protein>
    <recommendedName>
        <fullName evidence="5">NB-ARC domain-containing protein</fullName>
    </recommendedName>
</protein>
<dbReference type="InterPro" id="IPR019734">
    <property type="entry name" value="TPR_rpt"/>
</dbReference>
<evidence type="ECO:0000259" key="1">
    <source>
        <dbReference type="Pfam" id="PF00931"/>
    </source>
</evidence>
<gene>
    <name evidence="3" type="ORF">VTL71DRAFT_3735</name>
</gene>